<dbReference type="InterPro" id="IPR052534">
    <property type="entry name" value="Extracell_DNA_Util/SecSys_Comp"/>
</dbReference>
<feature type="coiled-coil region" evidence="1">
    <location>
        <begin position="54"/>
        <end position="94"/>
    </location>
</feature>
<dbReference type="EMBL" id="LJTC01000005">
    <property type="protein sequence ID" value="KPM83892.1"/>
    <property type="molecule type" value="Genomic_DNA"/>
</dbReference>
<dbReference type="GO" id="GO:0043107">
    <property type="term" value="P:type IV pilus-dependent motility"/>
    <property type="evidence" value="ECO:0007669"/>
    <property type="project" value="TreeGrafter"/>
</dbReference>
<dbReference type="PANTHER" id="PTHR40278:SF2">
    <property type="entry name" value="TYPE IV PILUS INNER MEMBRANE COMPONENT PILN"/>
    <property type="match status" value="1"/>
</dbReference>
<keyword evidence="6" id="KW-1185">Reference proteome</keyword>
<proteinExistence type="predicted"/>
<organism evidence="3 5">
    <name type="scientific">Pseudoalteromonas lipolytica</name>
    <dbReference type="NCBI Taxonomy" id="570156"/>
    <lineage>
        <taxon>Bacteria</taxon>
        <taxon>Pseudomonadati</taxon>
        <taxon>Pseudomonadota</taxon>
        <taxon>Gammaproteobacteria</taxon>
        <taxon>Alteromonadales</taxon>
        <taxon>Pseudoalteromonadaceae</taxon>
        <taxon>Pseudoalteromonas</taxon>
    </lineage>
</organism>
<reference evidence="4 6" key="2">
    <citation type="submission" date="2023-01" db="EMBL/GenBank/DDBJ databases">
        <title>Trichodesmium-associated heterotrophic epibiont bacteria.</title>
        <authorList>
            <person name="Cleveland C.S."/>
            <person name="Webb E.A."/>
        </authorList>
    </citation>
    <scope>NUCLEOTIDE SEQUENCE [LARGE SCALE GENOMIC DNA]</scope>
    <source>
        <strain evidence="4 6">USCH2</strain>
    </source>
</reference>
<feature type="transmembrane region" description="Helical" evidence="2">
    <location>
        <begin position="21"/>
        <end position="43"/>
    </location>
</feature>
<sequence>MPHINLLPWREQQRKDSQNKFITVLFSVVVVSFISMYLLSSFYSGLRQGQDAKNNFLNTEIALLNQRIREINELDKKKENLQQRMRLIEELQSSRNLGTQIMDEVAKIVPAGVYLTKLERRGDQIHVTGRSESNNRLSTMLRQVQSSYLLERPVMQGIVAGEQTSRLLSDFNMDFYVKPFDQIGEARNEP</sequence>
<dbReference type="Proteomes" id="UP001377972">
    <property type="component" value="Unassembled WGS sequence"/>
</dbReference>
<keyword evidence="2" id="KW-0812">Transmembrane</keyword>
<dbReference type="PATRIC" id="fig|570156.3.peg.2997"/>
<dbReference type="GO" id="GO:0043683">
    <property type="term" value="P:type IV pilus assembly"/>
    <property type="evidence" value="ECO:0007669"/>
    <property type="project" value="TreeGrafter"/>
</dbReference>
<dbReference type="InterPro" id="IPR007813">
    <property type="entry name" value="PilN"/>
</dbReference>
<dbReference type="PANTHER" id="PTHR40278">
    <property type="entry name" value="DNA UTILIZATION PROTEIN HOFN"/>
    <property type="match status" value="1"/>
</dbReference>
<dbReference type="AlphaFoldDB" id="A0A0P7E1C7"/>
<evidence type="ECO:0000313" key="5">
    <source>
        <dbReference type="Proteomes" id="UP000050378"/>
    </source>
</evidence>
<dbReference type="STRING" id="570156.AOG27_09635"/>
<name>A0A0P7E1C7_9GAMM</name>
<keyword evidence="1" id="KW-0175">Coiled coil</keyword>
<gene>
    <name evidence="3" type="ORF">AOG27_09635</name>
    <name evidence="4" type="ORF">PQI24_12575</name>
</gene>
<evidence type="ECO:0000313" key="4">
    <source>
        <dbReference type="EMBL" id="MEJ6496876.1"/>
    </source>
</evidence>
<reference evidence="3 5" key="1">
    <citation type="submission" date="2015-09" db="EMBL/GenBank/DDBJ databases">
        <title>Draft Genome Sequence of Pseudoalteromonas lipolytica UCD-48B.</title>
        <authorList>
            <person name="Krusor M."/>
            <person name="Coil D.A."/>
            <person name="Lang J.M."/>
            <person name="Eisen J.A."/>
            <person name="Alexiev A."/>
        </authorList>
    </citation>
    <scope>NUCLEOTIDE SEQUENCE [LARGE SCALE GENOMIC DNA]</scope>
    <source>
        <strain evidence="3 5">UCD-48B</strain>
    </source>
</reference>
<dbReference type="Pfam" id="PF05137">
    <property type="entry name" value="PilN"/>
    <property type="match status" value="1"/>
</dbReference>
<dbReference type="EMBL" id="JAQPZS010000011">
    <property type="protein sequence ID" value="MEJ6496876.1"/>
    <property type="molecule type" value="Genomic_DNA"/>
</dbReference>
<evidence type="ECO:0000313" key="6">
    <source>
        <dbReference type="Proteomes" id="UP001377972"/>
    </source>
</evidence>
<comment type="caution">
    <text evidence="3">The sequence shown here is derived from an EMBL/GenBank/DDBJ whole genome shotgun (WGS) entry which is preliminary data.</text>
</comment>
<dbReference type="RefSeq" id="WP_054552808.1">
    <property type="nucleotide sequence ID" value="NZ_JAQPZS010000011.1"/>
</dbReference>
<evidence type="ECO:0000313" key="3">
    <source>
        <dbReference type="EMBL" id="KPM83892.1"/>
    </source>
</evidence>
<evidence type="ECO:0000256" key="1">
    <source>
        <dbReference type="SAM" id="Coils"/>
    </source>
</evidence>
<evidence type="ECO:0000256" key="2">
    <source>
        <dbReference type="SAM" id="Phobius"/>
    </source>
</evidence>
<keyword evidence="2" id="KW-0472">Membrane</keyword>
<dbReference type="OrthoDB" id="5296173at2"/>
<dbReference type="Proteomes" id="UP000050378">
    <property type="component" value="Unassembled WGS sequence"/>
</dbReference>
<accession>A0A0P7E1C7</accession>
<protein>
    <submittedName>
        <fullName evidence="4">PilN domain-containing protein</fullName>
    </submittedName>
    <submittedName>
        <fullName evidence="3">Pilus assembly protein PilN</fullName>
    </submittedName>
</protein>
<keyword evidence="2" id="KW-1133">Transmembrane helix</keyword>